<gene>
    <name evidence="1" type="ORF">CIB84_002046</name>
</gene>
<accession>A0A2P4TCX0</accession>
<organism evidence="1 2">
    <name type="scientific">Bambusicola thoracicus</name>
    <name type="common">Chinese bamboo-partridge</name>
    <name type="synonym">Perdix thoracica</name>
    <dbReference type="NCBI Taxonomy" id="9083"/>
    <lineage>
        <taxon>Eukaryota</taxon>
        <taxon>Metazoa</taxon>
        <taxon>Chordata</taxon>
        <taxon>Craniata</taxon>
        <taxon>Vertebrata</taxon>
        <taxon>Euteleostomi</taxon>
        <taxon>Archelosauria</taxon>
        <taxon>Archosauria</taxon>
        <taxon>Dinosauria</taxon>
        <taxon>Saurischia</taxon>
        <taxon>Theropoda</taxon>
        <taxon>Coelurosauria</taxon>
        <taxon>Aves</taxon>
        <taxon>Neognathae</taxon>
        <taxon>Galloanserae</taxon>
        <taxon>Galliformes</taxon>
        <taxon>Phasianidae</taxon>
        <taxon>Perdicinae</taxon>
        <taxon>Bambusicola</taxon>
    </lineage>
</organism>
<protein>
    <submittedName>
        <fullName evidence="1">Uncharacterized protein</fullName>
    </submittedName>
</protein>
<sequence>MCKFCISEQLQILEQKKLPNSGKTQ</sequence>
<comment type="caution">
    <text evidence="1">The sequence shown here is derived from an EMBL/GenBank/DDBJ whole genome shotgun (WGS) entry which is preliminary data.</text>
</comment>
<proteinExistence type="predicted"/>
<evidence type="ECO:0000313" key="2">
    <source>
        <dbReference type="Proteomes" id="UP000237246"/>
    </source>
</evidence>
<dbReference type="AlphaFoldDB" id="A0A2P4TCX0"/>
<keyword evidence="2" id="KW-1185">Reference proteome</keyword>
<reference evidence="1 2" key="1">
    <citation type="submission" date="2018-01" db="EMBL/GenBank/DDBJ databases">
        <title>Comparison of the Chinese Bamboo Partridge and Red Junglefowl genome sequences highlights the importance of demography in genome evolution.</title>
        <authorList>
            <person name="Tiley G.P."/>
            <person name="Kimball R.T."/>
            <person name="Braun E.L."/>
            <person name="Burleigh J.G."/>
        </authorList>
    </citation>
    <scope>NUCLEOTIDE SEQUENCE [LARGE SCALE GENOMIC DNA]</scope>
    <source>
        <strain evidence="1">RTK389</strain>
        <tissue evidence="1">Blood</tissue>
    </source>
</reference>
<name>A0A2P4TCX0_BAMTH</name>
<dbReference type="EMBL" id="PPHD01002200">
    <property type="protein sequence ID" value="POI34202.1"/>
    <property type="molecule type" value="Genomic_DNA"/>
</dbReference>
<evidence type="ECO:0000313" key="1">
    <source>
        <dbReference type="EMBL" id="POI34202.1"/>
    </source>
</evidence>
<dbReference type="Proteomes" id="UP000237246">
    <property type="component" value="Unassembled WGS sequence"/>
</dbReference>